<dbReference type="PIRSF" id="PIRSF028301">
    <property type="entry name" value="UCP028301"/>
    <property type="match status" value="1"/>
</dbReference>
<reference evidence="2" key="1">
    <citation type="submission" date="2022-10" db="EMBL/GenBank/DDBJ databases">
        <title>Hoeflea sp. J2-29, isolated from marine algae.</title>
        <authorList>
            <person name="Kristyanto S."/>
            <person name="Kim J.M."/>
            <person name="Jeon C.O."/>
        </authorList>
    </citation>
    <scope>NUCLEOTIDE SEQUENCE</scope>
    <source>
        <strain evidence="2">J2-29</strain>
    </source>
</reference>
<accession>A0ABT3YH15</accession>
<dbReference type="InterPro" id="IPR008312">
    <property type="entry name" value="T6SS_TssB1"/>
</dbReference>
<gene>
    <name evidence="2" type="primary">tssB</name>
    <name evidence="2" type="ORF">OEG82_14330</name>
</gene>
<evidence type="ECO:0000313" key="3">
    <source>
        <dbReference type="Proteomes" id="UP001081283"/>
    </source>
</evidence>
<proteinExistence type="predicted"/>
<comment type="caution">
    <text evidence="2">The sequence shown here is derived from an EMBL/GenBank/DDBJ whole genome shotgun (WGS) entry which is preliminary data.</text>
</comment>
<name>A0ABT3YH15_9HYPH</name>
<evidence type="ECO:0000313" key="2">
    <source>
        <dbReference type="EMBL" id="MCY0095191.1"/>
    </source>
</evidence>
<feature type="region of interest" description="Disordered" evidence="1">
    <location>
        <begin position="1"/>
        <end position="22"/>
    </location>
</feature>
<evidence type="ECO:0000256" key="1">
    <source>
        <dbReference type="SAM" id="MobiDB-lite"/>
    </source>
</evidence>
<dbReference type="PANTHER" id="PTHR35850:SF1">
    <property type="entry name" value="TYPE VI SECRETION SYSTEM SHEATH PROTEIN TSSB1"/>
    <property type="match status" value="1"/>
</dbReference>
<dbReference type="RefSeq" id="WP_267613085.1">
    <property type="nucleotide sequence ID" value="NZ_JAOVZQ010000001.1"/>
</dbReference>
<keyword evidence="3" id="KW-1185">Reference proteome</keyword>
<sequence length="184" mass="20278">MASDSGQKFIKRNRPPRVQISYEDPGDAEKIVELPFVMGVMADLSGNASPVEKPSMSERKFSDVDMDNIDAYMASIKPAISMKVDNKLGEDAGNEKLGINLTFSKMADFEPAAVVRQIPALNALLEAREQLANLQRYMDGKVAAEDKLKELLSNPEMMRAMSEHRAAKQNADAENPSEDADKTD</sequence>
<dbReference type="Proteomes" id="UP001081283">
    <property type="component" value="Unassembled WGS sequence"/>
</dbReference>
<dbReference type="NCBIfam" id="TIGR03358">
    <property type="entry name" value="VI_chp_5"/>
    <property type="match status" value="1"/>
</dbReference>
<feature type="region of interest" description="Disordered" evidence="1">
    <location>
        <begin position="159"/>
        <end position="184"/>
    </location>
</feature>
<dbReference type="Pfam" id="PF05591">
    <property type="entry name" value="T6SS_VipA"/>
    <property type="match status" value="1"/>
</dbReference>
<dbReference type="PANTHER" id="PTHR35850">
    <property type="entry name" value="CYTOPLASMIC PROTEIN-RELATED"/>
    <property type="match status" value="1"/>
</dbReference>
<organism evidence="2 3">
    <name type="scientific">Hoeflea ulvae</name>
    <dbReference type="NCBI Taxonomy" id="2983764"/>
    <lineage>
        <taxon>Bacteria</taxon>
        <taxon>Pseudomonadati</taxon>
        <taxon>Pseudomonadota</taxon>
        <taxon>Alphaproteobacteria</taxon>
        <taxon>Hyphomicrobiales</taxon>
        <taxon>Rhizobiaceae</taxon>
        <taxon>Hoeflea</taxon>
    </lineage>
</organism>
<dbReference type="EMBL" id="JAOVZQ010000001">
    <property type="protein sequence ID" value="MCY0095191.1"/>
    <property type="molecule type" value="Genomic_DNA"/>
</dbReference>
<protein>
    <submittedName>
        <fullName evidence="2">Type VI secretion system contractile sheath small subunit</fullName>
    </submittedName>
</protein>